<sequence length="311" mass="34455">MVDLTICIGIPVLNMILHYIPQGHRYNIYEDFGCFPSIYNTWVGFVLVYAWPPAIACVSSVYSVLCLRAFVKRRQQFKELLSKINNLNANRYTRLMCLAGIDILITLPFSLWSLFANIQIGVMPWVSWEDTHFGFSIPDLVPALIWKTNRQFNVSIEITRWSPVLCAFLFFGFFGFADEAKKNYRAAVTSIQKRVGITSSGFLGSTLMGSTASKSMTSSGNSNVLPVYIQRETQRKRDSIDTFTDVGSISESGKDFKGPCDPDASYDDLSICDVGGTLAADTTAASPASSRCSVTPASEVEPSKKDKSDMV</sequence>
<keyword evidence="3" id="KW-0589">Pheromone response</keyword>
<dbReference type="Proteomes" id="UP001465976">
    <property type="component" value="Unassembled WGS sequence"/>
</dbReference>
<keyword evidence="4 11" id="KW-0812">Transmembrane</keyword>
<feature type="transmembrane region" description="Helical" evidence="11">
    <location>
        <begin position="158"/>
        <end position="177"/>
    </location>
</feature>
<evidence type="ECO:0000256" key="4">
    <source>
        <dbReference type="ARBA" id="ARBA00022692"/>
    </source>
</evidence>
<keyword evidence="13" id="KW-1185">Reference proteome</keyword>
<evidence type="ECO:0000313" key="13">
    <source>
        <dbReference type="Proteomes" id="UP001465976"/>
    </source>
</evidence>
<accession>A0ABR3EYQ3</accession>
<keyword evidence="5 11" id="KW-1133">Transmembrane helix</keyword>
<dbReference type="PANTHER" id="PTHR28097:SF1">
    <property type="entry name" value="PHEROMONE A FACTOR RECEPTOR"/>
    <property type="match status" value="1"/>
</dbReference>
<evidence type="ECO:0000256" key="5">
    <source>
        <dbReference type="ARBA" id="ARBA00022989"/>
    </source>
</evidence>
<evidence type="ECO:0000256" key="10">
    <source>
        <dbReference type="SAM" id="MobiDB-lite"/>
    </source>
</evidence>
<evidence type="ECO:0000256" key="2">
    <source>
        <dbReference type="ARBA" id="ARBA00011085"/>
    </source>
</evidence>
<evidence type="ECO:0000313" key="12">
    <source>
        <dbReference type="EMBL" id="KAL0568016.1"/>
    </source>
</evidence>
<protein>
    <submittedName>
        <fullName evidence="12">A-factor receptor</fullName>
    </submittedName>
</protein>
<evidence type="ECO:0000256" key="9">
    <source>
        <dbReference type="ARBA" id="ARBA00023224"/>
    </source>
</evidence>
<reference evidence="12 13" key="1">
    <citation type="submission" date="2024-02" db="EMBL/GenBank/DDBJ databases">
        <title>A draft genome for the cacao thread blight pathogen Marasmius crinis-equi.</title>
        <authorList>
            <person name="Cohen S.P."/>
            <person name="Baruah I.K."/>
            <person name="Amoako-Attah I."/>
            <person name="Bukari Y."/>
            <person name="Meinhardt L.W."/>
            <person name="Bailey B.A."/>
        </authorList>
    </citation>
    <scope>NUCLEOTIDE SEQUENCE [LARGE SCALE GENOMIC DNA]</scope>
    <source>
        <strain evidence="12 13">GH-76</strain>
    </source>
</reference>
<proteinExistence type="inferred from homology"/>
<keyword evidence="9" id="KW-0807">Transducer</keyword>
<feature type="transmembrane region" description="Helical" evidence="11">
    <location>
        <begin position="49"/>
        <end position="71"/>
    </location>
</feature>
<dbReference type="PANTHER" id="PTHR28097">
    <property type="entry name" value="PHEROMONE A FACTOR RECEPTOR"/>
    <property type="match status" value="1"/>
</dbReference>
<evidence type="ECO:0000256" key="11">
    <source>
        <dbReference type="SAM" id="Phobius"/>
    </source>
</evidence>
<name>A0ABR3EYQ3_9AGAR</name>
<evidence type="ECO:0000256" key="3">
    <source>
        <dbReference type="ARBA" id="ARBA00022507"/>
    </source>
</evidence>
<feature type="compositionally biased region" description="Basic and acidic residues" evidence="10">
    <location>
        <begin position="301"/>
        <end position="311"/>
    </location>
</feature>
<keyword evidence="6" id="KW-0297">G-protein coupled receptor</keyword>
<keyword evidence="8 12" id="KW-0675">Receptor</keyword>
<dbReference type="PRINTS" id="PR00899">
    <property type="entry name" value="GPCRSTE3"/>
</dbReference>
<dbReference type="PRINTS" id="PR00901">
    <property type="entry name" value="PHEROMONEBAR"/>
</dbReference>
<dbReference type="InterPro" id="IPR000481">
    <property type="entry name" value="GPCR_Pheromne_B_alpha_rcpt"/>
</dbReference>
<comment type="similarity">
    <text evidence="2">Belongs to the G-protein coupled receptor 4 family.</text>
</comment>
<keyword evidence="7 11" id="KW-0472">Membrane</keyword>
<feature type="transmembrane region" description="Helical" evidence="11">
    <location>
        <begin position="92"/>
        <end position="115"/>
    </location>
</feature>
<dbReference type="InterPro" id="IPR001499">
    <property type="entry name" value="GPCR_STE3"/>
</dbReference>
<evidence type="ECO:0000256" key="8">
    <source>
        <dbReference type="ARBA" id="ARBA00023170"/>
    </source>
</evidence>
<evidence type="ECO:0000256" key="6">
    <source>
        <dbReference type="ARBA" id="ARBA00023040"/>
    </source>
</evidence>
<evidence type="ECO:0000256" key="7">
    <source>
        <dbReference type="ARBA" id="ARBA00023136"/>
    </source>
</evidence>
<organism evidence="12 13">
    <name type="scientific">Marasmius crinis-equi</name>
    <dbReference type="NCBI Taxonomy" id="585013"/>
    <lineage>
        <taxon>Eukaryota</taxon>
        <taxon>Fungi</taxon>
        <taxon>Dikarya</taxon>
        <taxon>Basidiomycota</taxon>
        <taxon>Agaricomycotina</taxon>
        <taxon>Agaricomycetes</taxon>
        <taxon>Agaricomycetidae</taxon>
        <taxon>Agaricales</taxon>
        <taxon>Marasmiineae</taxon>
        <taxon>Marasmiaceae</taxon>
        <taxon>Marasmius</taxon>
    </lineage>
</organism>
<evidence type="ECO:0000256" key="1">
    <source>
        <dbReference type="ARBA" id="ARBA00004141"/>
    </source>
</evidence>
<dbReference type="Pfam" id="PF02076">
    <property type="entry name" value="STE3"/>
    <property type="match status" value="1"/>
</dbReference>
<dbReference type="EMBL" id="JBAHYK010001436">
    <property type="protein sequence ID" value="KAL0568016.1"/>
    <property type="molecule type" value="Genomic_DNA"/>
</dbReference>
<feature type="region of interest" description="Disordered" evidence="10">
    <location>
        <begin position="282"/>
        <end position="311"/>
    </location>
</feature>
<comment type="subcellular location">
    <subcellularLocation>
        <location evidence="1">Membrane</location>
        <topology evidence="1">Multi-pass membrane protein</topology>
    </subcellularLocation>
</comment>
<gene>
    <name evidence="12" type="primary">STE3_9</name>
    <name evidence="12" type="ORF">V5O48_013970</name>
</gene>
<comment type="caution">
    <text evidence="12">The sequence shown here is derived from an EMBL/GenBank/DDBJ whole genome shotgun (WGS) entry which is preliminary data.</text>
</comment>